<dbReference type="AlphaFoldDB" id="A0A4Y2QV14"/>
<name>A0A4Y2QV14_ARAVE</name>
<gene>
    <name evidence="1" type="ORF">AVEN_98330_1</name>
</gene>
<dbReference type="Proteomes" id="UP000499080">
    <property type="component" value="Unassembled WGS sequence"/>
</dbReference>
<evidence type="ECO:0000313" key="1">
    <source>
        <dbReference type="EMBL" id="GBN67076.1"/>
    </source>
</evidence>
<proteinExistence type="predicted"/>
<dbReference type="EMBL" id="BGPR01014869">
    <property type="protein sequence ID" value="GBN67076.1"/>
    <property type="molecule type" value="Genomic_DNA"/>
</dbReference>
<protein>
    <submittedName>
        <fullName evidence="1">Uncharacterized protein</fullName>
    </submittedName>
</protein>
<evidence type="ECO:0000313" key="2">
    <source>
        <dbReference type="Proteomes" id="UP000499080"/>
    </source>
</evidence>
<reference evidence="1 2" key="1">
    <citation type="journal article" date="2019" name="Sci. Rep.">
        <title>Orb-weaving spider Araneus ventricosus genome elucidates the spidroin gene catalogue.</title>
        <authorList>
            <person name="Kono N."/>
            <person name="Nakamura H."/>
            <person name="Ohtoshi R."/>
            <person name="Moran D.A.P."/>
            <person name="Shinohara A."/>
            <person name="Yoshida Y."/>
            <person name="Fujiwara M."/>
            <person name="Mori M."/>
            <person name="Tomita M."/>
            <person name="Arakawa K."/>
        </authorList>
    </citation>
    <scope>NUCLEOTIDE SEQUENCE [LARGE SCALE GENOMIC DNA]</scope>
</reference>
<organism evidence="1 2">
    <name type="scientific">Araneus ventricosus</name>
    <name type="common">Orbweaver spider</name>
    <name type="synonym">Epeira ventricosa</name>
    <dbReference type="NCBI Taxonomy" id="182803"/>
    <lineage>
        <taxon>Eukaryota</taxon>
        <taxon>Metazoa</taxon>
        <taxon>Ecdysozoa</taxon>
        <taxon>Arthropoda</taxon>
        <taxon>Chelicerata</taxon>
        <taxon>Arachnida</taxon>
        <taxon>Araneae</taxon>
        <taxon>Araneomorphae</taxon>
        <taxon>Entelegynae</taxon>
        <taxon>Araneoidea</taxon>
        <taxon>Araneidae</taxon>
        <taxon>Araneus</taxon>
    </lineage>
</organism>
<comment type="caution">
    <text evidence="1">The sequence shown here is derived from an EMBL/GenBank/DDBJ whole genome shotgun (WGS) entry which is preliminary data.</text>
</comment>
<sequence length="95" mass="10761">MHLPQSNPRSAGRFCLWALPASILTLYVSRDLYAFRRPQWPSSKVSTSDLEGFQVRNPSSLKIRRVLGCYTLNHTQGDKRPPAGVVWRFGDRSAS</sequence>
<accession>A0A4Y2QV14</accession>
<keyword evidence="2" id="KW-1185">Reference proteome</keyword>